<evidence type="ECO:0000256" key="1">
    <source>
        <dbReference type="SAM" id="MobiDB-lite"/>
    </source>
</evidence>
<dbReference type="EMBL" id="CP012673">
    <property type="protein sequence ID" value="AUX39681.1"/>
    <property type="molecule type" value="Genomic_DNA"/>
</dbReference>
<dbReference type="AlphaFoldDB" id="A0A2L0EK60"/>
<dbReference type="Proteomes" id="UP000238348">
    <property type="component" value="Chromosome"/>
</dbReference>
<feature type="region of interest" description="Disordered" evidence="1">
    <location>
        <begin position="37"/>
        <end position="64"/>
    </location>
</feature>
<feature type="compositionally biased region" description="Polar residues" evidence="1">
    <location>
        <begin position="44"/>
        <end position="56"/>
    </location>
</feature>
<evidence type="ECO:0000313" key="4">
    <source>
        <dbReference type="Proteomes" id="UP000238348"/>
    </source>
</evidence>
<organism evidence="3 4">
    <name type="scientific">Sorangium cellulosum</name>
    <name type="common">Polyangium cellulosum</name>
    <dbReference type="NCBI Taxonomy" id="56"/>
    <lineage>
        <taxon>Bacteria</taxon>
        <taxon>Pseudomonadati</taxon>
        <taxon>Myxococcota</taxon>
        <taxon>Polyangia</taxon>
        <taxon>Polyangiales</taxon>
        <taxon>Polyangiaceae</taxon>
        <taxon>Sorangium</taxon>
    </lineage>
</organism>
<feature type="signal peptide" evidence="2">
    <location>
        <begin position="1"/>
        <end position="24"/>
    </location>
</feature>
<name>A0A2L0EK60_SORCE</name>
<proteinExistence type="predicted"/>
<feature type="chain" id="PRO_5014966540" description="Secreted protein" evidence="2">
    <location>
        <begin position="25"/>
        <end position="128"/>
    </location>
</feature>
<evidence type="ECO:0000313" key="3">
    <source>
        <dbReference type="EMBL" id="AUX39681.1"/>
    </source>
</evidence>
<sequence length="128" mass="13431">MRTCQSTGSASVLLGVVFTLSGMAGCGVQTTSSTLAEDQESAELNEQQGAETSDATASADIDGAGLGESSEALQYCPPPSRPMPGEICTQVITWARSPRTGMCCRYATPCHAPEGWATFFSLRDCRRG</sequence>
<keyword evidence="2" id="KW-0732">Signal</keyword>
<dbReference type="PROSITE" id="PS51257">
    <property type="entry name" value="PROKAR_LIPOPROTEIN"/>
    <property type="match status" value="1"/>
</dbReference>
<evidence type="ECO:0000256" key="2">
    <source>
        <dbReference type="SAM" id="SignalP"/>
    </source>
</evidence>
<accession>A0A2L0EK60</accession>
<protein>
    <recommendedName>
        <fullName evidence="5">Secreted protein</fullName>
    </recommendedName>
</protein>
<evidence type="ECO:0008006" key="5">
    <source>
        <dbReference type="Google" id="ProtNLM"/>
    </source>
</evidence>
<reference evidence="3 4" key="1">
    <citation type="submission" date="2015-09" db="EMBL/GenBank/DDBJ databases">
        <title>Sorangium comparison.</title>
        <authorList>
            <person name="Zaburannyi N."/>
            <person name="Bunk B."/>
            <person name="Overmann J."/>
            <person name="Mueller R."/>
        </authorList>
    </citation>
    <scope>NUCLEOTIDE SEQUENCE [LARGE SCALE GENOMIC DNA]</scope>
    <source>
        <strain evidence="3 4">So ce26</strain>
    </source>
</reference>
<gene>
    <name evidence="3" type="ORF">SOCE26_010760</name>
</gene>